<dbReference type="SUPFAM" id="SSF55785">
    <property type="entry name" value="PYP-like sensor domain (PAS domain)"/>
    <property type="match status" value="2"/>
</dbReference>
<dbReference type="InterPro" id="IPR000014">
    <property type="entry name" value="PAS"/>
</dbReference>
<dbReference type="GO" id="GO:0007165">
    <property type="term" value="P:signal transduction"/>
    <property type="evidence" value="ECO:0007669"/>
    <property type="project" value="UniProtKB-KW"/>
</dbReference>
<dbReference type="SMART" id="SM00283">
    <property type="entry name" value="MA"/>
    <property type="match status" value="1"/>
</dbReference>
<dbReference type="Pfam" id="PF00015">
    <property type="entry name" value="MCPsignal"/>
    <property type="match status" value="1"/>
</dbReference>
<evidence type="ECO:0000259" key="4">
    <source>
        <dbReference type="PROSITE" id="PS50112"/>
    </source>
</evidence>
<dbReference type="CDD" id="cd00130">
    <property type="entry name" value="PAS"/>
    <property type="match status" value="2"/>
</dbReference>
<evidence type="ECO:0000256" key="1">
    <source>
        <dbReference type="PROSITE-ProRule" id="PRU00284"/>
    </source>
</evidence>
<dbReference type="PATRIC" id="fig|1447256.3.peg.2551"/>
<dbReference type="AlphaFoldDB" id="A0A0G9JVU5"/>
<dbReference type="Pfam" id="PF08447">
    <property type="entry name" value="PAS_3"/>
    <property type="match status" value="2"/>
</dbReference>
<evidence type="ECO:0000259" key="3">
    <source>
        <dbReference type="PROSITE" id="PS50111"/>
    </source>
</evidence>
<dbReference type="PROSITE" id="PS50112">
    <property type="entry name" value="PAS"/>
    <property type="match status" value="2"/>
</dbReference>
<dbReference type="Proteomes" id="UP000035514">
    <property type="component" value="Unassembled WGS sequence"/>
</dbReference>
<evidence type="ECO:0000313" key="8">
    <source>
        <dbReference type="Proteomes" id="UP000035514"/>
    </source>
</evidence>
<dbReference type="InterPro" id="IPR004090">
    <property type="entry name" value="Chemotax_Me-accpt_rcpt"/>
</dbReference>
<dbReference type="SMART" id="SM00086">
    <property type="entry name" value="PAC"/>
    <property type="match status" value="2"/>
</dbReference>
<dbReference type="InterPro" id="IPR000727">
    <property type="entry name" value="T_SNARE_dom"/>
</dbReference>
<comment type="caution">
    <text evidence="7">The sequence shown here is derived from an EMBL/GenBank/DDBJ whole genome shotgun (WGS) entry which is preliminary data.</text>
</comment>
<dbReference type="GO" id="GO:0016020">
    <property type="term" value="C:membrane"/>
    <property type="evidence" value="ECO:0007669"/>
    <property type="project" value="InterPro"/>
</dbReference>
<dbReference type="PROSITE" id="PS50111">
    <property type="entry name" value="CHEMOTAXIS_TRANSDUC_2"/>
    <property type="match status" value="1"/>
</dbReference>
<feature type="domain" description="PAC" evidence="5">
    <location>
        <begin position="202"/>
        <end position="254"/>
    </location>
</feature>
<name>A0A0G9JVU5_9BACT</name>
<evidence type="ECO:0000259" key="6">
    <source>
        <dbReference type="PROSITE" id="PS50192"/>
    </source>
</evidence>
<dbReference type="InterPro" id="IPR001610">
    <property type="entry name" value="PAC"/>
</dbReference>
<dbReference type="Gene3D" id="1.10.287.950">
    <property type="entry name" value="Methyl-accepting chemotaxis protein"/>
    <property type="match status" value="1"/>
</dbReference>
<dbReference type="GO" id="GO:0006935">
    <property type="term" value="P:chemotaxis"/>
    <property type="evidence" value="ECO:0007669"/>
    <property type="project" value="InterPro"/>
</dbReference>
<feature type="domain" description="T-SNARE coiled-coil homology" evidence="6">
    <location>
        <begin position="414"/>
        <end position="476"/>
    </location>
</feature>
<organism evidence="7 8">
    <name type="scientific">Aliarcobacter butzleri L348</name>
    <dbReference type="NCBI Taxonomy" id="1447256"/>
    <lineage>
        <taxon>Bacteria</taxon>
        <taxon>Pseudomonadati</taxon>
        <taxon>Campylobacterota</taxon>
        <taxon>Epsilonproteobacteria</taxon>
        <taxon>Campylobacterales</taxon>
        <taxon>Arcobacteraceae</taxon>
        <taxon>Aliarcobacter</taxon>
    </lineage>
</organism>
<dbReference type="InterPro" id="IPR035965">
    <property type="entry name" value="PAS-like_dom_sf"/>
</dbReference>
<gene>
    <name evidence="7" type="ORF">AA20_13005</name>
</gene>
<feature type="domain" description="Methyl-accepting transducer" evidence="3">
    <location>
        <begin position="262"/>
        <end position="488"/>
    </location>
</feature>
<dbReference type="PRINTS" id="PR00260">
    <property type="entry name" value="CHEMTRNSDUCR"/>
</dbReference>
<protein>
    <submittedName>
        <fullName evidence="7">Chemotaxis protein</fullName>
    </submittedName>
</protein>
<dbReference type="Gene3D" id="3.30.450.20">
    <property type="entry name" value="PAS domain"/>
    <property type="match status" value="2"/>
</dbReference>
<dbReference type="RefSeq" id="WP_046997521.1">
    <property type="nucleotide sequence ID" value="NZ_JAIQ01000174.1"/>
</dbReference>
<feature type="domain" description="PAS" evidence="4">
    <location>
        <begin position="143"/>
        <end position="173"/>
    </location>
</feature>
<keyword evidence="1" id="KW-0807">Transducer</keyword>
<reference evidence="7 8" key="1">
    <citation type="submission" date="2014-01" db="EMBL/GenBank/DDBJ databases">
        <title>Development of a Comparative Genomic Fingerprinting Assay for High Resolution Genotyping of Arcobacter butzleri.</title>
        <authorList>
            <person name="Webb A.L."/>
            <person name="Inglis G.D."/>
            <person name="Kruczkiewicz P."/>
            <person name="Selinger L.B."/>
            <person name="Taboada E.N."/>
        </authorList>
    </citation>
    <scope>NUCLEOTIDE SEQUENCE [LARGE SCALE GENOMIC DNA]</scope>
    <source>
        <strain evidence="7 8">L348</strain>
    </source>
</reference>
<dbReference type="PANTHER" id="PTHR24422">
    <property type="entry name" value="CHEMOTAXIS PROTEIN METHYLTRANSFERASE"/>
    <property type="match status" value="1"/>
</dbReference>
<dbReference type="PROSITE" id="PS50192">
    <property type="entry name" value="T_SNARE"/>
    <property type="match status" value="1"/>
</dbReference>
<proteinExistence type="predicted"/>
<dbReference type="InterPro" id="IPR000700">
    <property type="entry name" value="PAS-assoc_C"/>
</dbReference>
<dbReference type="GO" id="GO:0004888">
    <property type="term" value="F:transmembrane signaling receptor activity"/>
    <property type="evidence" value="ECO:0007669"/>
    <property type="project" value="InterPro"/>
</dbReference>
<dbReference type="SMART" id="SM00091">
    <property type="entry name" value="PAS"/>
    <property type="match status" value="2"/>
</dbReference>
<dbReference type="NCBIfam" id="TIGR00229">
    <property type="entry name" value="sensory_box"/>
    <property type="match status" value="2"/>
</dbReference>
<evidence type="ECO:0000256" key="2">
    <source>
        <dbReference type="SAM" id="Coils"/>
    </source>
</evidence>
<dbReference type="PANTHER" id="PTHR24422:SF10">
    <property type="entry name" value="CHEMOTAXIS PROTEIN METHYLTRANSFERASE 2"/>
    <property type="match status" value="1"/>
</dbReference>
<sequence length="512" mass="57116">MFFSNKEDKLQLKAIDQNYAVIKFKPDGTIIEANKNFLDIMGYTLNEIIGKHHKIFCEKKFVETKDYQEAWNTLNAGESITAEFKRIKKDGEAVFLRASYLPITDNNGRVKEVIKLAQDVTKRRLKDLYYLGQVNAINKSQAVIEFDMNGIVVNANKNFLDTLGYSLNEIVGKHHSIFCEESYRNSNAYKEFWQKLNRGEYDAGEYLRIGKDGKIVWIQASYNPILDLDGDPFKVVKYATDITLKKNTMTQIGKEIEDLTKSLTLLKNASNTMVKEAKVSMGSSQETTVSIEELNQVVQELSKKIEFVLSSITNIADTTLQSEKIALEAKEQSKSTALAIVKLNEESTKIGETINIITQIAFQTNILSLNAAVEAATAGEAGKGFAVVAQEVRNLATRSNDAAKDITSAIEYIQSLVKNSLDSIHQIDNIVEKISSMSSDISGAVKEQKNITNELASTANETSHTLNQITNNMVRVSTSASNTEKEAEKTKENSNELIEISNKLIDTLKVLN</sequence>
<feature type="domain" description="PAS" evidence="4">
    <location>
        <begin position="21"/>
        <end position="51"/>
    </location>
</feature>
<dbReference type="InterPro" id="IPR004089">
    <property type="entry name" value="MCPsignal_dom"/>
</dbReference>
<dbReference type="PROSITE" id="PS50113">
    <property type="entry name" value="PAC"/>
    <property type="match status" value="2"/>
</dbReference>
<evidence type="ECO:0000313" key="7">
    <source>
        <dbReference type="EMBL" id="KLD96087.1"/>
    </source>
</evidence>
<dbReference type="EMBL" id="JAIQ01000174">
    <property type="protein sequence ID" value="KLD96087.1"/>
    <property type="molecule type" value="Genomic_DNA"/>
</dbReference>
<dbReference type="SUPFAM" id="SSF58104">
    <property type="entry name" value="Methyl-accepting chemotaxis protein (MCP) signaling domain"/>
    <property type="match status" value="1"/>
</dbReference>
<evidence type="ECO:0000259" key="5">
    <source>
        <dbReference type="PROSITE" id="PS50113"/>
    </source>
</evidence>
<accession>A0A0G9JVU5</accession>
<feature type="coiled-coil region" evidence="2">
    <location>
        <begin position="284"/>
        <end position="311"/>
    </location>
</feature>
<dbReference type="InterPro" id="IPR013655">
    <property type="entry name" value="PAS_fold_3"/>
</dbReference>
<dbReference type="InterPro" id="IPR050903">
    <property type="entry name" value="Bact_Chemotaxis_MeTrfase"/>
</dbReference>
<feature type="domain" description="PAC" evidence="5">
    <location>
        <begin position="80"/>
        <end position="132"/>
    </location>
</feature>
<keyword evidence="2" id="KW-0175">Coiled coil</keyword>